<proteinExistence type="predicted"/>
<gene>
    <name evidence="3" type="ORF">QTO34_012598</name>
</gene>
<evidence type="ECO:0000256" key="1">
    <source>
        <dbReference type="SAM" id="SignalP"/>
    </source>
</evidence>
<evidence type="ECO:0000259" key="2">
    <source>
        <dbReference type="PROSITE" id="PS50835"/>
    </source>
</evidence>
<name>A0AA40HCG1_CNENI</name>
<dbReference type="Gene3D" id="2.60.40.10">
    <property type="entry name" value="Immunoglobulins"/>
    <property type="match status" value="2"/>
</dbReference>
<dbReference type="PROSITE" id="PS50835">
    <property type="entry name" value="IG_LIKE"/>
    <property type="match status" value="1"/>
</dbReference>
<accession>A0AA40HCG1</accession>
<protein>
    <recommendedName>
        <fullName evidence="2">Ig-like domain-containing protein</fullName>
    </recommendedName>
</protein>
<organism evidence="3 4">
    <name type="scientific">Cnephaeus nilssonii</name>
    <name type="common">Northern bat</name>
    <name type="synonym">Eptesicus nilssonii</name>
    <dbReference type="NCBI Taxonomy" id="3371016"/>
    <lineage>
        <taxon>Eukaryota</taxon>
        <taxon>Metazoa</taxon>
        <taxon>Chordata</taxon>
        <taxon>Craniata</taxon>
        <taxon>Vertebrata</taxon>
        <taxon>Euteleostomi</taxon>
        <taxon>Mammalia</taxon>
        <taxon>Eutheria</taxon>
        <taxon>Laurasiatheria</taxon>
        <taxon>Chiroptera</taxon>
        <taxon>Yangochiroptera</taxon>
        <taxon>Vespertilionidae</taxon>
        <taxon>Cnephaeus</taxon>
    </lineage>
</organism>
<dbReference type="InterPro" id="IPR007110">
    <property type="entry name" value="Ig-like_dom"/>
</dbReference>
<dbReference type="Proteomes" id="UP001177744">
    <property type="component" value="Unassembled WGS sequence"/>
</dbReference>
<dbReference type="AlphaFoldDB" id="A0AA40HCG1"/>
<feature type="chain" id="PRO_5041339925" description="Ig-like domain-containing protein" evidence="1">
    <location>
        <begin position="20"/>
        <end position="164"/>
    </location>
</feature>
<sequence length="164" mass="17712">MRPLGLLLCLLTAPQGVHSQVQVVQSRAEVRKPGASVKVSCKASGCTFTSYSMRWVRPVHQSHGDWVTRGSSQSVSLFAGGLCQVQLVESGGGMVPPGGPLNLSCKASGFTFCDYHMHWVRQAPGKGLQWVAIVSQPMERISGMLQQFKEDSQSPGKTLRAQSL</sequence>
<dbReference type="InterPro" id="IPR013783">
    <property type="entry name" value="Ig-like_fold"/>
</dbReference>
<keyword evidence="4" id="KW-1185">Reference proteome</keyword>
<evidence type="ECO:0000313" key="4">
    <source>
        <dbReference type="Proteomes" id="UP001177744"/>
    </source>
</evidence>
<dbReference type="InterPro" id="IPR036179">
    <property type="entry name" value="Ig-like_dom_sf"/>
</dbReference>
<dbReference type="SUPFAM" id="SSF48726">
    <property type="entry name" value="Immunoglobulin"/>
    <property type="match status" value="2"/>
</dbReference>
<evidence type="ECO:0000313" key="3">
    <source>
        <dbReference type="EMBL" id="KAK1328175.1"/>
    </source>
</evidence>
<feature type="domain" description="Ig-like" evidence="2">
    <location>
        <begin position="14"/>
        <end position="57"/>
    </location>
</feature>
<dbReference type="PANTHER" id="PTHR23266">
    <property type="entry name" value="IMMUNOGLOBULIN HEAVY CHAIN"/>
    <property type="match status" value="1"/>
</dbReference>
<feature type="signal peptide" evidence="1">
    <location>
        <begin position="1"/>
        <end position="19"/>
    </location>
</feature>
<keyword evidence="1" id="KW-0732">Signal</keyword>
<comment type="caution">
    <text evidence="3">The sequence shown here is derived from an EMBL/GenBank/DDBJ whole genome shotgun (WGS) entry which is preliminary data.</text>
</comment>
<dbReference type="InterPro" id="IPR050199">
    <property type="entry name" value="IgHV"/>
</dbReference>
<dbReference type="EMBL" id="JAULJE010000024">
    <property type="protein sequence ID" value="KAK1328175.1"/>
    <property type="molecule type" value="Genomic_DNA"/>
</dbReference>
<reference evidence="3" key="1">
    <citation type="submission" date="2023-06" db="EMBL/GenBank/DDBJ databases">
        <title>Reference genome for the Northern bat (Eptesicus nilssonii), a most northern bat species.</title>
        <authorList>
            <person name="Laine V.N."/>
            <person name="Pulliainen A.T."/>
            <person name="Lilley T.M."/>
        </authorList>
    </citation>
    <scope>NUCLEOTIDE SEQUENCE</scope>
    <source>
        <strain evidence="3">BLF_Eptnil</strain>
        <tissue evidence="3">Kidney</tissue>
    </source>
</reference>